<dbReference type="AlphaFoldDB" id="A0A934N461"/>
<reference evidence="5" key="1">
    <citation type="submission" date="2020-10" db="EMBL/GenBank/DDBJ databases">
        <title>Ca. Dormibacterota MAGs.</title>
        <authorList>
            <person name="Montgomery K."/>
        </authorList>
    </citation>
    <scope>NUCLEOTIDE SEQUENCE [LARGE SCALE GENOMIC DNA]</scope>
    <source>
        <strain evidence="5">SC8812_S17_10</strain>
    </source>
</reference>
<proteinExistence type="inferred from homology"/>
<evidence type="ECO:0000313" key="5">
    <source>
        <dbReference type="EMBL" id="MBJ7599915.1"/>
    </source>
</evidence>
<comment type="caution">
    <text evidence="5">The sequence shown here is derived from an EMBL/GenBank/DDBJ whole genome shotgun (WGS) entry which is preliminary data.</text>
</comment>
<name>A0A934N461_9BACT</name>
<comment type="similarity">
    <text evidence="2 4">Belongs to the pterin-4-alpha-carbinolamine dehydratase family.</text>
</comment>
<dbReference type="CDD" id="cd00913">
    <property type="entry name" value="PCD_DCoH_subfamily_a"/>
    <property type="match status" value="1"/>
</dbReference>
<sequence length="119" mass="13138">MSDSSLADRHCVPCEGGTPPLGQAELEPLLAQLQGWTVEEANDHQELTKTFRFPDFVQAVGLVDQITPVAEAEGHHPDLEVSWGRVRVRLWTHTARGLTENDFVLAAKIDRLQAGSPTR</sequence>
<dbReference type="EMBL" id="JAEKNR010000177">
    <property type="protein sequence ID" value="MBJ7599915.1"/>
    <property type="molecule type" value="Genomic_DNA"/>
</dbReference>
<organism evidence="5 6">
    <name type="scientific">Candidatus Nephthysia bennettiae</name>
    <dbReference type="NCBI Taxonomy" id="3127016"/>
    <lineage>
        <taxon>Bacteria</taxon>
        <taxon>Bacillati</taxon>
        <taxon>Candidatus Dormiibacterota</taxon>
        <taxon>Candidatus Dormibacteria</taxon>
        <taxon>Candidatus Dormibacterales</taxon>
        <taxon>Candidatus Dormibacteraceae</taxon>
        <taxon>Candidatus Nephthysia</taxon>
    </lineage>
</organism>
<dbReference type="PANTHER" id="PTHR12599">
    <property type="entry name" value="PTERIN-4-ALPHA-CARBINOLAMINE DEHYDRATASE"/>
    <property type="match status" value="1"/>
</dbReference>
<dbReference type="InterPro" id="IPR001533">
    <property type="entry name" value="Pterin_deHydtase"/>
</dbReference>
<dbReference type="Gene3D" id="3.30.1360.20">
    <property type="entry name" value="Transcriptional coactivator/pterin dehydratase"/>
    <property type="match status" value="1"/>
</dbReference>
<comment type="catalytic activity">
    <reaction evidence="1 4">
        <text>(4aS,6R)-4a-hydroxy-L-erythro-5,6,7,8-tetrahydrobiopterin = (6R)-L-erythro-6,7-dihydrobiopterin + H2O</text>
        <dbReference type="Rhea" id="RHEA:11920"/>
        <dbReference type="ChEBI" id="CHEBI:15377"/>
        <dbReference type="ChEBI" id="CHEBI:15642"/>
        <dbReference type="ChEBI" id="CHEBI:43120"/>
        <dbReference type="EC" id="4.2.1.96"/>
    </reaction>
</comment>
<dbReference type="HAMAP" id="MF_00434">
    <property type="entry name" value="Pterin_4_alpha"/>
    <property type="match status" value="1"/>
</dbReference>
<dbReference type="RefSeq" id="WP_338203567.1">
    <property type="nucleotide sequence ID" value="NZ_JAEKNR010000177.1"/>
</dbReference>
<dbReference type="GO" id="GO:0008124">
    <property type="term" value="F:4-alpha-hydroxytetrahydrobiopterin dehydratase activity"/>
    <property type="evidence" value="ECO:0007669"/>
    <property type="project" value="UniProtKB-UniRule"/>
</dbReference>
<dbReference type="EC" id="4.2.1.96" evidence="4"/>
<keyword evidence="6" id="KW-1185">Reference proteome</keyword>
<dbReference type="Proteomes" id="UP000612893">
    <property type="component" value="Unassembled WGS sequence"/>
</dbReference>
<dbReference type="Pfam" id="PF01329">
    <property type="entry name" value="Pterin_4a"/>
    <property type="match status" value="1"/>
</dbReference>
<evidence type="ECO:0000256" key="3">
    <source>
        <dbReference type="ARBA" id="ARBA00023239"/>
    </source>
</evidence>
<evidence type="ECO:0000256" key="1">
    <source>
        <dbReference type="ARBA" id="ARBA00001554"/>
    </source>
</evidence>
<keyword evidence="3 4" id="KW-0456">Lyase</keyword>
<evidence type="ECO:0000256" key="2">
    <source>
        <dbReference type="ARBA" id="ARBA00006472"/>
    </source>
</evidence>
<dbReference type="GO" id="GO:0006729">
    <property type="term" value="P:tetrahydrobiopterin biosynthetic process"/>
    <property type="evidence" value="ECO:0007669"/>
    <property type="project" value="InterPro"/>
</dbReference>
<evidence type="ECO:0000313" key="6">
    <source>
        <dbReference type="Proteomes" id="UP000612893"/>
    </source>
</evidence>
<dbReference type="InterPro" id="IPR036428">
    <property type="entry name" value="PCD_sf"/>
</dbReference>
<dbReference type="SUPFAM" id="SSF55248">
    <property type="entry name" value="PCD-like"/>
    <property type="match status" value="1"/>
</dbReference>
<accession>A0A934N461</accession>
<dbReference type="PANTHER" id="PTHR12599:SF0">
    <property type="entry name" value="PTERIN-4-ALPHA-CARBINOLAMINE DEHYDRATASE"/>
    <property type="match status" value="1"/>
</dbReference>
<protein>
    <recommendedName>
        <fullName evidence="4">Putative pterin-4-alpha-carbinolamine dehydratase</fullName>
        <shortName evidence="4">PHS</shortName>
        <ecNumber evidence="4">4.2.1.96</ecNumber>
    </recommendedName>
    <alternativeName>
        <fullName evidence="4">4-alpha-hydroxy-tetrahydropterin dehydratase</fullName>
    </alternativeName>
    <alternativeName>
        <fullName evidence="4">Pterin carbinolamine dehydratase</fullName>
        <shortName evidence="4">PCD</shortName>
    </alternativeName>
</protein>
<gene>
    <name evidence="5" type="ORF">JF922_17785</name>
</gene>
<dbReference type="NCBIfam" id="NF002017">
    <property type="entry name" value="PRK00823.1-2"/>
    <property type="match status" value="1"/>
</dbReference>
<evidence type="ECO:0000256" key="4">
    <source>
        <dbReference type="HAMAP-Rule" id="MF_00434"/>
    </source>
</evidence>